<organism evidence="2 3">
    <name type="scientific">Jingyaoa shaoxingensis</name>
    <dbReference type="NCBI Taxonomy" id="2763671"/>
    <lineage>
        <taxon>Bacteria</taxon>
        <taxon>Bacillati</taxon>
        <taxon>Bacillota</taxon>
        <taxon>Clostridia</taxon>
        <taxon>Lachnospirales</taxon>
        <taxon>Lachnospiraceae</taxon>
        <taxon>Jingyaoa</taxon>
    </lineage>
</organism>
<evidence type="ECO:0000313" key="3">
    <source>
        <dbReference type="Proteomes" id="UP000657421"/>
    </source>
</evidence>
<sequence length="173" mass="19340">MMNEHSIGFAAGFILAVIAVIAIKRIMYGKSDRKPEYDEMQRAAQGMAYKYGFFTAIITGVVCAILDILDIHLFADGATPMFLILFLSAGAFAGYSIWKEAYFGLHANTGRYIRFLFVVTVINLISAVQSFRNGTMLTNGKLNYTCVNLWCAILLAVMLVIMLIKKNQKQEEE</sequence>
<keyword evidence="1" id="KW-1133">Transmembrane helix</keyword>
<reference evidence="2 3" key="1">
    <citation type="submission" date="2020-08" db="EMBL/GenBank/DDBJ databases">
        <title>Genome public.</title>
        <authorList>
            <person name="Liu C."/>
            <person name="Sun Q."/>
        </authorList>
    </citation>
    <scope>NUCLEOTIDE SEQUENCE [LARGE SCALE GENOMIC DNA]</scope>
    <source>
        <strain evidence="2 3">NSJ-46</strain>
    </source>
</reference>
<evidence type="ECO:0000256" key="1">
    <source>
        <dbReference type="SAM" id="Phobius"/>
    </source>
</evidence>
<keyword evidence="3" id="KW-1185">Reference proteome</keyword>
<gene>
    <name evidence="2" type="ORF">H8716_08490</name>
</gene>
<accession>A0ABR7N9V6</accession>
<evidence type="ECO:0008006" key="4">
    <source>
        <dbReference type="Google" id="ProtNLM"/>
    </source>
</evidence>
<keyword evidence="1" id="KW-0472">Membrane</keyword>
<feature type="transmembrane region" description="Helical" evidence="1">
    <location>
        <begin position="6"/>
        <end position="27"/>
    </location>
</feature>
<keyword evidence="1" id="KW-0812">Transmembrane</keyword>
<feature type="transmembrane region" description="Helical" evidence="1">
    <location>
        <begin position="142"/>
        <end position="164"/>
    </location>
</feature>
<comment type="caution">
    <text evidence="2">The sequence shown here is derived from an EMBL/GenBank/DDBJ whole genome shotgun (WGS) entry which is preliminary data.</text>
</comment>
<proteinExistence type="predicted"/>
<dbReference type="EMBL" id="JACRSZ010000007">
    <property type="protein sequence ID" value="MBC8573119.1"/>
    <property type="molecule type" value="Genomic_DNA"/>
</dbReference>
<name>A0ABR7N9V6_9FIRM</name>
<feature type="transmembrane region" description="Helical" evidence="1">
    <location>
        <begin position="81"/>
        <end position="98"/>
    </location>
</feature>
<evidence type="ECO:0000313" key="2">
    <source>
        <dbReference type="EMBL" id="MBC8573119.1"/>
    </source>
</evidence>
<dbReference type="RefSeq" id="WP_249308145.1">
    <property type="nucleotide sequence ID" value="NZ_JACRSZ010000007.1"/>
</dbReference>
<dbReference type="Proteomes" id="UP000657421">
    <property type="component" value="Unassembled WGS sequence"/>
</dbReference>
<feature type="transmembrane region" description="Helical" evidence="1">
    <location>
        <begin position="48"/>
        <end position="69"/>
    </location>
</feature>
<feature type="transmembrane region" description="Helical" evidence="1">
    <location>
        <begin position="110"/>
        <end position="130"/>
    </location>
</feature>
<protein>
    <recommendedName>
        <fullName evidence="4">DUF3784 domain-containing protein</fullName>
    </recommendedName>
</protein>